<proteinExistence type="inferred from homology"/>
<dbReference type="PANTHER" id="PTHR46553">
    <property type="entry name" value="ADENINE NUCLEOTIDE ALPHA HYDROLASES-LIKE SUPERFAMILY PROTEIN"/>
    <property type="match status" value="1"/>
</dbReference>
<evidence type="ECO:0000313" key="3">
    <source>
        <dbReference type="EMBL" id="MBP2386265.1"/>
    </source>
</evidence>
<dbReference type="PRINTS" id="PR01438">
    <property type="entry name" value="UNVRSLSTRESS"/>
</dbReference>
<keyword evidence="4" id="KW-1185">Reference proteome</keyword>
<feature type="domain" description="UspA" evidence="2">
    <location>
        <begin position="10"/>
        <end position="147"/>
    </location>
</feature>
<organism evidence="3 4">
    <name type="scientific">Paeniglutamicibacter kerguelensis</name>
    <dbReference type="NCBI Taxonomy" id="254788"/>
    <lineage>
        <taxon>Bacteria</taxon>
        <taxon>Bacillati</taxon>
        <taxon>Actinomycetota</taxon>
        <taxon>Actinomycetes</taxon>
        <taxon>Micrococcales</taxon>
        <taxon>Micrococcaceae</taxon>
        <taxon>Paeniglutamicibacter</taxon>
    </lineage>
</organism>
<dbReference type="Proteomes" id="UP001296993">
    <property type="component" value="Unassembled WGS sequence"/>
</dbReference>
<name>A0ABS4XCS7_9MICC</name>
<reference evidence="3 4" key="1">
    <citation type="submission" date="2021-03" db="EMBL/GenBank/DDBJ databases">
        <title>Sequencing the genomes of 1000 actinobacteria strains.</title>
        <authorList>
            <person name="Klenk H.-P."/>
        </authorList>
    </citation>
    <scope>NUCLEOTIDE SEQUENCE [LARGE SCALE GENOMIC DNA]</scope>
    <source>
        <strain evidence="3 4">DSM 15797</strain>
    </source>
</reference>
<dbReference type="PANTHER" id="PTHR46553:SF3">
    <property type="entry name" value="ADENINE NUCLEOTIDE ALPHA HYDROLASES-LIKE SUPERFAMILY PROTEIN"/>
    <property type="match status" value="1"/>
</dbReference>
<dbReference type="CDD" id="cd00293">
    <property type="entry name" value="USP-like"/>
    <property type="match status" value="1"/>
</dbReference>
<protein>
    <submittedName>
        <fullName evidence="3">Nucleotide-binding universal stress UspA family protein</fullName>
    </submittedName>
</protein>
<sequence length="151" mass="16057">MEPTTESSGRVIAGIDGSEHSARILKTAARIAGALKLRLDVICCWKEPGIYLAAEIPGGGFQEADILESEARRLVERTLSRAFGPERPTRMSVELRRGNPAKILVEESLNARMLVLGRRGGGGFLGLRIGSVAAACAAHAHCPVLVVNDDA</sequence>
<dbReference type="SUPFAM" id="SSF52402">
    <property type="entry name" value="Adenine nucleotide alpha hydrolases-like"/>
    <property type="match status" value="1"/>
</dbReference>
<evidence type="ECO:0000259" key="2">
    <source>
        <dbReference type="Pfam" id="PF00582"/>
    </source>
</evidence>
<evidence type="ECO:0000256" key="1">
    <source>
        <dbReference type="ARBA" id="ARBA00008791"/>
    </source>
</evidence>
<gene>
    <name evidence="3" type="ORF">JOF47_001776</name>
</gene>
<dbReference type="EMBL" id="JAGIOF010000001">
    <property type="protein sequence ID" value="MBP2386265.1"/>
    <property type="molecule type" value="Genomic_DNA"/>
</dbReference>
<comment type="similarity">
    <text evidence="1">Belongs to the universal stress protein A family.</text>
</comment>
<comment type="caution">
    <text evidence="3">The sequence shown here is derived from an EMBL/GenBank/DDBJ whole genome shotgun (WGS) entry which is preliminary data.</text>
</comment>
<accession>A0ABS4XCS7</accession>
<dbReference type="Gene3D" id="3.40.50.620">
    <property type="entry name" value="HUPs"/>
    <property type="match status" value="1"/>
</dbReference>
<dbReference type="InterPro" id="IPR006016">
    <property type="entry name" value="UspA"/>
</dbReference>
<dbReference type="Pfam" id="PF00582">
    <property type="entry name" value="Usp"/>
    <property type="match status" value="1"/>
</dbReference>
<evidence type="ECO:0000313" key="4">
    <source>
        <dbReference type="Proteomes" id="UP001296993"/>
    </source>
</evidence>
<dbReference type="InterPro" id="IPR006015">
    <property type="entry name" value="Universal_stress_UspA"/>
</dbReference>
<dbReference type="RefSeq" id="WP_209997196.1">
    <property type="nucleotide sequence ID" value="NZ_BAAAJY010000002.1"/>
</dbReference>
<dbReference type="InterPro" id="IPR014729">
    <property type="entry name" value="Rossmann-like_a/b/a_fold"/>
</dbReference>